<feature type="domain" description="Helix-hairpin-helix DNA-binding motif class 1" evidence="4">
    <location>
        <begin position="163"/>
        <end position="182"/>
    </location>
</feature>
<dbReference type="PANTHER" id="PTHR43788">
    <property type="entry name" value="DNA2/NAM7 HELICASE FAMILY MEMBER"/>
    <property type="match status" value="1"/>
</dbReference>
<dbReference type="InterPro" id="IPR003583">
    <property type="entry name" value="Hlx-hairpin-Hlx_DNA-bd_motif"/>
</dbReference>
<dbReference type="InterPro" id="IPR006345">
    <property type="entry name" value="RecD2"/>
</dbReference>
<evidence type="ECO:0000313" key="7">
    <source>
        <dbReference type="Proteomes" id="UP001549366"/>
    </source>
</evidence>
<dbReference type="Proteomes" id="UP001549366">
    <property type="component" value="Unassembled WGS sequence"/>
</dbReference>
<dbReference type="InterPro" id="IPR027785">
    <property type="entry name" value="UvrD-like_helicase_C"/>
</dbReference>
<sequence length="768" mass="85185">MNIKGLLVSDIRIPDTIANPFYSNDMQAPEYSSATRHHPQTDHQPIVHLQGSVERVTFHSEASGFFVIRVKCKGQRELVTMTGNTPSVTPGEFVDASGIWFNDHKHGVQFKVKQIKTVTPNTLEGIEKYLGSGMVKGIGPHFAKRLVKAFGEQVFDIIEENPERLMELEGIGKKRREKITSAWSEQKIIREIMVFLQSHGVGTARAVRIYKTYGDQSVEKVRENPYRLALDIHGIGFKTADQLAQQLGIARDSLIRAQAGVRHVLQELSGDGHCAWPYQALISDAVELLEIPENTIREAIQCEINEERLTPETIHEQPCLFLTPLHRAEQGVANHINRLLGGKSFWVDIDLEKAIPRVEAKNDIGLSGSQKAAVEQAVRSKVCIITGGPGVGKTTTVNSILKIIQAKRARVTLCAPTGRAAKRLSESTGQEATTIHRLLDFDPSAFDFKRNADNPLETDLLIVDECSMVDVVLMNQLLRAVPDNSAVLLVGDVDQLPSVGPGSVLRDLIESGKVPVARLTEIFRQAATSKITTGAHAINRGQPPKPAKNDEDTDFYYLTGNEPEELFQKLMAVVTRRLPQKFGFDPVNDIQVLAPMNRGGLGARSLNVALQEALNPDAHPKVTRYGWTYAPGDKVIQTVNNYDKEVFNGDIGRVISIDIEEGELMIRFDGREVLYQVNELDEVSLAYATTIHKSQGSEYPCVVIPMAMQHYTLLERNLLYTGVTRGKQLVVLLGQPKAVSMAARAVKSTRRVTNLQARLRTSKEKNEE</sequence>
<protein>
    <recommendedName>
        <fullName evidence="3">ATP-dependent RecD2 DNA helicase</fullName>
        <ecNumber evidence="3">5.6.2.3</ecNumber>
    </recommendedName>
    <alternativeName>
        <fullName evidence="3">DNA 5'-3' helicase subunit RecD2</fullName>
    </alternativeName>
</protein>
<organism evidence="6 7">
    <name type="scientific">Endozoicomonas lisbonensis</name>
    <dbReference type="NCBI Taxonomy" id="3120522"/>
    <lineage>
        <taxon>Bacteria</taxon>
        <taxon>Pseudomonadati</taxon>
        <taxon>Pseudomonadota</taxon>
        <taxon>Gammaproteobacteria</taxon>
        <taxon>Oceanospirillales</taxon>
        <taxon>Endozoicomonadaceae</taxon>
        <taxon>Endozoicomonas</taxon>
    </lineage>
</organism>
<dbReference type="InterPro" id="IPR055446">
    <property type="entry name" value="RecD2_N_OB"/>
</dbReference>
<dbReference type="Pfam" id="PF14490">
    <property type="entry name" value="HHH_RecD2"/>
    <property type="match status" value="1"/>
</dbReference>
<comment type="function">
    <text evidence="3">DNA-dependent ATPase and ATP-dependent 5'-3' DNA helicase. Has no activity on blunt DNA or DNA with 3'-overhangs, requires at least 10 bases of 5'-ssDNA for helicase activity.</text>
</comment>
<evidence type="ECO:0000313" key="6">
    <source>
        <dbReference type="EMBL" id="MET4759051.1"/>
    </source>
</evidence>
<dbReference type="InterPro" id="IPR029493">
    <property type="entry name" value="RecD2-like_HHH"/>
</dbReference>
<dbReference type="HAMAP" id="MF_01488">
    <property type="entry name" value="RecD2"/>
    <property type="match status" value="1"/>
</dbReference>
<dbReference type="InterPro" id="IPR041451">
    <property type="entry name" value="RecD2_SH13"/>
</dbReference>
<dbReference type="EC" id="5.6.2.3" evidence="3"/>
<dbReference type="InterPro" id="IPR027417">
    <property type="entry name" value="P-loop_NTPase"/>
</dbReference>
<dbReference type="PANTHER" id="PTHR43788:SF6">
    <property type="entry name" value="DNA HELICASE B"/>
    <property type="match status" value="1"/>
</dbReference>
<dbReference type="SMART" id="SM00278">
    <property type="entry name" value="HhH1"/>
    <property type="match status" value="2"/>
</dbReference>
<evidence type="ECO:0000259" key="5">
    <source>
        <dbReference type="SMART" id="SM00382"/>
    </source>
</evidence>
<evidence type="ECO:0000259" key="4">
    <source>
        <dbReference type="SMART" id="SM00278"/>
    </source>
</evidence>
<name>A0ABV2SMS8_9GAMM</name>
<dbReference type="SUPFAM" id="SSF47781">
    <property type="entry name" value="RuvA domain 2-like"/>
    <property type="match status" value="1"/>
</dbReference>
<dbReference type="Gene3D" id="1.10.10.2220">
    <property type="match status" value="1"/>
</dbReference>
<dbReference type="CDD" id="cd18809">
    <property type="entry name" value="SF1_C_RecD"/>
    <property type="match status" value="1"/>
</dbReference>
<dbReference type="Pfam" id="PF14520">
    <property type="entry name" value="HHH_5"/>
    <property type="match status" value="1"/>
</dbReference>
<keyword evidence="3 6" id="KW-0378">Hydrolase</keyword>
<gene>
    <name evidence="3" type="primary">recD2</name>
    <name evidence="6" type="ORF">V5J35_004243</name>
</gene>
<dbReference type="Pfam" id="PF13245">
    <property type="entry name" value="AAA_19"/>
    <property type="match status" value="1"/>
</dbReference>
<keyword evidence="1 3" id="KW-0547">Nucleotide-binding</keyword>
<dbReference type="EMBL" id="JBEWTB010000002">
    <property type="protein sequence ID" value="MET4759051.1"/>
    <property type="molecule type" value="Genomic_DNA"/>
</dbReference>
<keyword evidence="3" id="KW-0347">Helicase</keyword>
<comment type="similarity">
    <text evidence="3">Belongs to the RecD family. RecD2 subfamily.</text>
</comment>
<proteinExistence type="inferred from homology"/>
<feature type="binding site" evidence="3">
    <location>
        <begin position="390"/>
        <end position="394"/>
    </location>
    <ligand>
        <name>ATP</name>
        <dbReference type="ChEBI" id="CHEBI:30616"/>
    </ligand>
</feature>
<dbReference type="GO" id="GO:0008854">
    <property type="term" value="F:exodeoxyribonuclease V activity"/>
    <property type="evidence" value="ECO:0007669"/>
    <property type="project" value="UniProtKB-EC"/>
</dbReference>
<evidence type="ECO:0000256" key="2">
    <source>
        <dbReference type="ARBA" id="ARBA00022840"/>
    </source>
</evidence>
<dbReference type="Gene3D" id="1.10.150.20">
    <property type="entry name" value="5' to 3' exonuclease, C-terminal subdomain"/>
    <property type="match status" value="1"/>
</dbReference>
<dbReference type="Gene3D" id="3.40.50.300">
    <property type="entry name" value="P-loop containing nucleotide triphosphate hydrolases"/>
    <property type="match status" value="2"/>
</dbReference>
<accession>A0ABV2SMS8</accession>
<dbReference type="NCBIfam" id="TIGR01448">
    <property type="entry name" value="recD_rel"/>
    <property type="match status" value="1"/>
</dbReference>
<dbReference type="SMART" id="SM00382">
    <property type="entry name" value="AAA"/>
    <property type="match status" value="1"/>
</dbReference>
<dbReference type="InterPro" id="IPR050534">
    <property type="entry name" value="Coronavir_polyprotein_1ab"/>
</dbReference>
<keyword evidence="7" id="KW-1185">Reference proteome</keyword>
<dbReference type="InterPro" id="IPR003593">
    <property type="entry name" value="AAA+_ATPase"/>
</dbReference>
<comment type="catalytic activity">
    <reaction evidence="3">
        <text>ATP + H2O = ADP + phosphate + H(+)</text>
        <dbReference type="Rhea" id="RHEA:13065"/>
        <dbReference type="ChEBI" id="CHEBI:15377"/>
        <dbReference type="ChEBI" id="CHEBI:15378"/>
        <dbReference type="ChEBI" id="CHEBI:30616"/>
        <dbReference type="ChEBI" id="CHEBI:43474"/>
        <dbReference type="ChEBI" id="CHEBI:456216"/>
        <dbReference type="EC" id="5.6.2.3"/>
    </reaction>
</comment>
<dbReference type="SUPFAM" id="SSF52540">
    <property type="entry name" value="P-loop containing nucleoside triphosphate hydrolases"/>
    <property type="match status" value="2"/>
</dbReference>
<dbReference type="InterPro" id="IPR010994">
    <property type="entry name" value="RuvA_2-like"/>
</dbReference>
<dbReference type="Gene3D" id="2.30.30.940">
    <property type="match status" value="1"/>
</dbReference>
<feature type="domain" description="Helix-hairpin-helix DNA-binding motif class 1" evidence="4">
    <location>
        <begin position="227"/>
        <end position="246"/>
    </location>
</feature>
<evidence type="ECO:0000256" key="1">
    <source>
        <dbReference type="ARBA" id="ARBA00022741"/>
    </source>
</evidence>
<evidence type="ECO:0000256" key="3">
    <source>
        <dbReference type="HAMAP-Rule" id="MF_01488"/>
    </source>
</evidence>
<feature type="domain" description="AAA+ ATPase" evidence="5">
    <location>
        <begin position="379"/>
        <end position="678"/>
    </location>
</feature>
<keyword evidence="3" id="KW-0238">DNA-binding</keyword>
<dbReference type="Pfam" id="PF13538">
    <property type="entry name" value="UvrD_C_2"/>
    <property type="match status" value="1"/>
</dbReference>
<comment type="caution">
    <text evidence="6">The sequence shown here is derived from an EMBL/GenBank/DDBJ whole genome shotgun (WGS) entry which is preliminary data.</text>
</comment>
<keyword evidence="2 3" id="KW-0067">ATP-binding</keyword>
<dbReference type="Pfam" id="PF18335">
    <property type="entry name" value="SH3_13"/>
    <property type="match status" value="1"/>
</dbReference>
<dbReference type="CDD" id="cd17933">
    <property type="entry name" value="DEXSc_RecD-like"/>
    <property type="match status" value="1"/>
</dbReference>
<keyword evidence="3" id="KW-0413">Isomerase</keyword>
<dbReference type="Pfam" id="PF23139">
    <property type="entry name" value="OB_YrrC"/>
    <property type="match status" value="1"/>
</dbReference>
<reference evidence="6 7" key="1">
    <citation type="submission" date="2024-06" db="EMBL/GenBank/DDBJ databases">
        <title>Genomic Encyclopedia of Type Strains, Phase V (KMG-V): Genome sequencing to study the core and pangenomes of soil and plant-associated prokaryotes.</title>
        <authorList>
            <person name="Whitman W."/>
        </authorList>
    </citation>
    <scope>NUCLEOTIDE SEQUENCE [LARGE SCALE GENOMIC DNA]</scope>
    <source>
        <strain evidence="6 7">NE40</strain>
    </source>
</reference>